<dbReference type="Proteomes" id="UP000324194">
    <property type="component" value="Chromosome 1"/>
</dbReference>
<sequence length="78" mass="8873">MKPNIHPEYKDIKVVCSCGSTFVTRSTMGKEQLLLEVCSMCHPFYTGTQKIVDTAGRVDRFRQKYGLKGKDTKKADEK</sequence>
<feature type="binding site" evidence="8">
    <location>
        <position position="16"/>
    </location>
    <ligand>
        <name>Zn(2+)</name>
        <dbReference type="ChEBI" id="CHEBI:29105"/>
    </ligand>
</feature>
<evidence type="ECO:0000256" key="8">
    <source>
        <dbReference type="HAMAP-Rule" id="MF_00501"/>
    </source>
</evidence>
<name>A0A5E4PHT6_9COXI</name>
<evidence type="ECO:0000313" key="9">
    <source>
        <dbReference type="EMBL" id="VVC76579.1"/>
    </source>
</evidence>
<dbReference type="NCBIfam" id="NF000612">
    <property type="entry name" value="PRK00019.1"/>
    <property type="match status" value="1"/>
</dbReference>
<dbReference type="PANTHER" id="PTHR33280">
    <property type="entry name" value="50S RIBOSOMAL PROTEIN L31, CHLOROPLASTIC"/>
    <property type="match status" value="1"/>
</dbReference>
<feature type="binding site" evidence="8">
    <location>
        <position position="41"/>
    </location>
    <ligand>
        <name>Zn(2+)</name>
        <dbReference type="ChEBI" id="CHEBI:29105"/>
    </ligand>
</feature>
<dbReference type="InterPro" id="IPR042105">
    <property type="entry name" value="Ribosomal_bL31_sf"/>
</dbReference>
<reference evidence="9 10" key="1">
    <citation type="submission" date="2019-08" db="EMBL/GenBank/DDBJ databases">
        <authorList>
            <person name="Guy L."/>
        </authorList>
    </citation>
    <scope>NUCLEOTIDE SEQUENCE [LARGE SCALE GENOMIC DNA]</scope>
    <source>
        <strain evidence="9 10">SGT-108</strain>
    </source>
</reference>
<dbReference type="SUPFAM" id="SSF143800">
    <property type="entry name" value="L28p-like"/>
    <property type="match status" value="1"/>
</dbReference>
<dbReference type="EMBL" id="LR699119">
    <property type="protein sequence ID" value="VVC76579.1"/>
    <property type="molecule type" value="Genomic_DNA"/>
</dbReference>
<dbReference type="NCBIfam" id="TIGR00105">
    <property type="entry name" value="L31"/>
    <property type="match status" value="1"/>
</dbReference>
<dbReference type="NCBIfam" id="NF001809">
    <property type="entry name" value="PRK00528.1"/>
    <property type="match status" value="1"/>
</dbReference>
<evidence type="ECO:0000256" key="3">
    <source>
        <dbReference type="ARBA" id="ARBA00022730"/>
    </source>
</evidence>
<evidence type="ECO:0000256" key="1">
    <source>
        <dbReference type="ARBA" id="ARBA00009296"/>
    </source>
</evidence>
<keyword evidence="6 8" id="KW-0687">Ribonucleoprotein</keyword>
<dbReference type="GO" id="GO:1990904">
    <property type="term" value="C:ribonucleoprotein complex"/>
    <property type="evidence" value="ECO:0007669"/>
    <property type="project" value="UniProtKB-KW"/>
</dbReference>
<dbReference type="HAMAP" id="MF_00501">
    <property type="entry name" value="Ribosomal_bL31_1"/>
    <property type="match status" value="1"/>
</dbReference>
<dbReference type="Gene3D" id="4.10.830.30">
    <property type="entry name" value="Ribosomal protein L31"/>
    <property type="match status" value="1"/>
</dbReference>
<dbReference type="GO" id="GO:0046872">
    <property type="term" value="F:metal ion binding"/>
    <property type="evidence" value="ECO:0007669"/>
    <property type="project" value="UniProtKB-KW"/>
</dbReference>
<dbReference type="GO" id="GO:0005840">
    <property type="term" value="C:ribosome"/>
    <property type="evidence" value="ECO:0007669"/>
    <property type="project" value="UniProtKB-KW"/>
</dbReference>
<dbReference type="GO" id="GO:0006412">
    <property type="term" value="P:translation"/>
    <property type="evidence" value="ECO:0007669"/>
    <property type="project" value="UniProtKB-UniRule"/>
</dbReference>
<accession>A0A5E4PHT6</accession>
<keyword evidence="8" id="KW-0862">Zinc</keyword>
<organism evidence="9 10">
    <name type="scientific">Aquicella siphonis</name>
    <dbReference type="NCBI Taxonomy" id="254247"/>
    <lineage>
        <taxon>Bacteria</taxon>
        <taxon>Pseudomonadati</taxon>
        <taxon>Pseudomonadota</taxon>
        <taxon>Gammaproteobacteria</taxon>
        <taxon>Legionellales</taxon>
        <taxon>Coxiellaceae</taxon>
        <taxon>Aquicella</taxon>
    </lineage>
</organism>
<dbReference type="PROSITE" id="PS01143">
    <property type="entry name" value="RIBOSOMAL_L31"/>
    <property type="match status" value="1"/>
</dbReference>
<comment type="function">
    <text evidence="8">Binds the 23S rRNA.</text>
</comment>
<dbReference type="KEGG" id="asip:AQUSIP_18960"/>
<comment type="cofactor">
    <cofactor evidence="8">
        <name>Zn(2+)</name>
        <dbReference type="ChEBI" id="CHEBI:29105"/>
    </cofactor>
    <text evidence="8">Binds 1 zinc ion per subunit.</text>
</comment>
<keyword evidence="4 8" id="KW-0694">RNA-binding</keyword>
<dbReference type="RefSeq" id="WP_148339888.1">
    <property type="nucleotide sequence ID" value="NZ_LR699119.1"/>
</dbReference>
<keyword evidence="3 8" id="KW-0699">rRNA-binding</keyword>
<dbReference type="PRINTS" id="PR01249">
    <property type="entry name" value="RIBOSOMALL31"/>
</dbReference>
<dbReference type="PANTHER" id="PTHR33280:SF6">
    <property type="entry name" value="LARGE RIBOSOMAL SUBUNIT PROTEIN BL31A"/>
    <property type="match status" value="1"/>
</dbReference>
<evidence type="ECO:0000256" key="5">
    <source>
        <dbReference type="ARBA" id="ARBA00022980"/>
    </source>
</evidence>
<feature type="binding site" evidence="8">
    <location>
        <position position="38"/>
    </location>
    <ligand>
        <name>Zn(2+)</name>
        <dbReference type="ChEBI" id="CHEBI:29105"/>
    </ligand>
</feature>
<keyword evidence="8" id="KW-0479">Metal-binding</keyword>
<dbReference type="InterPro" id="IPR002150">
    <property type="entry name" value="Ribosomal_bL31"/>
</dbReference>
<keyword evidence="10" id="KW-1185">Reference proteome</keyword>
<proteinExistence type="inferred from homology"/>
<protein>
    <recommendedName>
        <fullName evidence="7 8">Large ribosomal subunit protein bL31</fullName>
    </recommendedName>
</protein>
<keyword evidence="5 8" id="KW-0689">Ribosomal protein</keyword>
<dbReference type="OrthoDB" id="9803251at2"/>
<comment type="subunit">
    <text evidence="2 8">Part of the 50S ribosomal subunit.</text>
</comment>
<dbReference type="GO" id="GO:0019843">
    <property type="term" value="F:rRNA binding"/>
    <property type="evidence" value="ECO:0007669"/>
    <property type="project" value="UniProtKB-KW"/>
</dbReference>
<comment type="similarity">
    <text evidence="1 8">Belongs to the bacterial ribosomal protein bL31 family. Type A subfamily.</text>
</comment>
<dbReference type="AlphaFoldDB" id="A0A5E4PHT6"/>
<dbReference type="InterPro" id="IPR027491">
    <property type="entry name" value="Ribosomal_bL31_A"/>
</dbReference>
<evidence type="ECO:0000256" key="4">
    <source>
        <dbReference type="ARBA" id="ARBA00022884"/>
    </source>
</evidence>
<evidence type="ECO:0000313" key="10">
    <source>
        <dbReference type="Proteomes" id="UP000324194"/>
    </source>
</evidence>
<gene>
    <name evidence="8 9" type="primary">rpmE</name>
    <name evidence="9" type="ORF">AQUSIP_18960</name>
</gene>
<dbReference type="GO" id="GO:0003735">
    <property type="term" value="F:structural constituent of ribosome"/>
    <property type="evidence" value="ECO:0007669"/>
    <property type="project" value="InterPro"/>
</dbReference>
<evidence type="ECO:0000256" key="2">
    <source>
        <dbReference type="ARBA" id="ARBA00011838"/>
    </source>
</evidence>
<evidence type="ECO:0000256" key="7">
    <source>
        <dbReference type="ARBA" id="ARBA00035687"/>
    </source>
</evidence>
<feature type="binding site" evidence="8">
    <location>
        <position position="18"/>
    </location>
    <ligand>
        <name>Zn(2+)</name>
        <dbReference type="ChEBI" id="CHEBI:29105"/>
    </ligand>
</feature>
<dbReference type="Pfam" id="PF01197">
    <property type="entry name" value="Ribosomal_L31"/>
    <property type="match status" value="1"/>
</dbReference>
<evidence type="ECO:0000256" key="6">
    <source>
        <dbReference type="ARBA" id="ARBA00023274"/>
    </source>
</evidence>
<dbReference type="InterPro" id="IPR034704">
    <property type="entry name" value="Ribosomal_bL28/bL31-like_sf"/>
</dbReference>